<dbReference type="Proteomes" id="UP000187412">
    <property type="component" value="Unassembled WGS sequence"/>
</dbReference>
<accession>A0ABX3HLC2</accession>
<feature type="transmembrane region" description="Helical" evidence="6">
    <location>
        <begin position="72"/>
        <end position="90"/>
    </location>
</feature>
<feature type="transmembrane region" description="Helical" evidence="6">
    <location>
        <begin position="268"/>
        <end position="289"/>
    </location>
</feature>
<feature type="transmembrane region" description="Helical" evidence="6">
    <location>
        <begin position="96"/>
        <end position="119"/>
    </location>
</feature>
<keyword evidence="5 6" id="KW-0472">Membrane</keyword>
<dbReference type="EMBL" id="MPTB01000007">
    <property type="protein sequence ID" value="OMD50297.1"/>
    <property type="molecule type" value="Genomic_DNA"/>
</dbReference>
<dbReference type="InterPro" id="IPR001851">
    <property type="entry name" value="ABC_transp_permease"/>
</dbReference>
<evidence type="ECO:0000256" key="4">
    <source>
        <dbReference type="ARBA" id="ARBA00022989"/>
    </source>
</evidence>
<proteinExistence type="predicted"/>
<evidence type="ECO:0000256" key="5">
    <source>
        <dbReference type="ARBA" id="ARBA00023136"/>
    </source>
</evidence>
<feature type="transmembrane region" description="Helical" evidence="6">
    <location>
        <begin position="212"/>
        <end position="235"/>
    </location>
</feature>
<feature type="transmembrane region" description="Helical" evidence="6">
    <location>
        <begin position="241"/>
        <end position="261"/>
    </location>
</feature>
<comment type="caution">
    <text evidence="7">The sequence shown here is derived from an EMBL/GenBank/DDBJ whole genome shotgun (WGS) entry which is preliminary data.</text>
</comment>
<evidence type="ECO:0000256" key="3">
    <source>
        <dbReference type="ARBA" id="ARBA00022692"/>
    </source>
</evidence>
<sequence length="336" mass="36500">MKNLWIKRVWGLLKTFLFPVLVYVIFLLITFMMDRSGYATSGAFDRIIRNSVLSTIIAYAIALPLSGARWDFAPGIIIILSGIIGSNLAIDLDGGPMTLLLLTMGIAVVLSLLEGVLYLAIRVPTIIVSLGVVMVYEALSGIVYGGTGTQLYMHPQLTVFARSPWIYVVLLITMTLFYILLGRTKFGYDMRSLSASPRLAVNMGVKEKKNIIITYLIVGALLGVAAVINASTVLVSPANNLSSTSLMFSSMGPVLVGLYLARFSNIPLGIFAGALGMNALSYGMVVMGIDSSIQTVNLGVFIVAFMGYTSNQEKIREFSKKIRIGAKNKSIRRQSQ</sequence>
<feature type="transmembrane region" description="Helical" evidence="6">
    <location>
        <begin position="126"/>
        <end position="144"/>
    </location>
</feature>
<evidence type="ECO:0000256" key="6">
    <source>
        <dbReference type="SAM" id="Phobius"/>
    </source>
</evidence>
<keyword evidence="8" id="KW-1185">Reference proteome</keyword>
<gene>
    <name evidence="7" type="ORF">BSK56_07105</name>
</gene>
<evidence type="ECO:0000256" key="1">
    <source>
        <dbReference type="ARBA" id="ARBA00004651"/>
    </source>
</evidence>
<feature type="transmembrane region" description="Helical" evidence="6">
    <location>
        <begin position="47"/>
        <end position="65"/>
    </location>
</feature>
<feature type="transmembrane region" description="Helical" evidence="6">
    <location>
        <begin position="164"/>
        <end position="181"/>
    </location>
</feature>
<name>A0ABX3HLC2_PAEBO</name>
<keyword evidence="3 6" id="KW-0812">Transmembrane</keyword>
<organism evidence="7 8">
    <name type="scientific">Paenibacillus borealis</name>
    <dbReference type="NCBI Taxonomy" id="160799"/>
    <lineage>
        <taxon>Bacteria</taxon>
        <taxon>Bacillati</taxon>
        <taxon>Bacillota</taxon>
        <taxon>Bacilli</taxon>
        <taxon>Bacillales</taxon>
        <taxon>Paenibacillaceae</taxon>
        <taxon>Paenibacillus</taxon>
    </lineage>
</organism>
<reference evidence="7 8" key="1">
    <citation type="submission" date="2016-10" db="EMBL/GenBank/DDBJ databases">
        <title>Paenibacillus species isolates.</title>
        <authorList>
            <person name="Beno S.M."/>
        </authorList>
    </citation>
    <scope>NUCLEOTIDE SEQUENCE [LARGE SCALE GENOMIC DNA]</scope>
    <source>
        <strain evidence="7 8">FSL H7-0744</strain>
    </source>
</reference>
<feature type="transmembrane region" description="Helical" evidence="6">
    <location>
        <begin position="12"/>
        <end position="32"/>
    </location>
</feature>
<keyword evidence="4 6" id="KW-1133">Transmembrane helix</keyword>
<dbReference type="Pfam" id="PF02653">
    <property type="entry name" value="BPD_transp_2"/>
    <property type="match status" value="1"/>
</dbReference>
<evidence type="ECO:0000256" key="2">
    <source>
        <dbReference type="ARBA" id="ARBA00022475"/>
    </source>
</evidence>
<evidence type="ECO:0000313" key="7">
    <source>
        <dbReference type="EMBL" id="OMD50297.1"/>
    </source>
</evidence>
<protein>
    <recommendedName>
        <fullName evidence="9">ABC transporter permease</fullName>
    </recommendedName>
</protein>
<comment type="subcellular location">
    <subcellularLocation>
        <location evidence="1">Cell membrane</location>
        <topology evidence="1">Multi-pass membrane protein</topology>
    </subcellularLocation>
</comment>
<keyword evidence="2" id="KW-1003">Cell membrane</keyword>
<evidence type="ECO:0000313" key="8">
    <source>
        <dbReference type="Proteomes" id="UP000187412"/>
    </source>
</evidence>
<evidence type="ECO:0008006" key="9">
    <source>
        <dbReference type="Google" id="ProtNLM"/>
    </source>
</evidence>
<dbReference type="PANTHER" id="PTHR32196">
    <property type="entry name" value="ABC TRANSPORTER PERMEASE PROTEIN YPHD-RELATED-RELATED"/>
    <property type="match status" value="1"/>
</dbReference>
<feature type="transmembrane region" description="Helical" evidence="6">
    <location>
        <begin position="295"/>
        <end position="311"/>
    </location>
</feature>